<organism evidence="2 3">
    <name type="scientific">Candidatus Shapirobacteria bacterium CG09_land_8_20_14_0_10_39_12</name>
    <dbReference type="NCBI Taxonomy" id="1974885"/>
    <lineage>
        <taxon>Bacteria</taxon>
        <taxon>Candidatus Shapironibacteriota</taxon>
    </lineage>
</organism>
<name>A0A2H0WNX5_9BACT</name>
<gene>
    <name evidence="2" type="ORF">COT64_03205</name>
</gene>
<dbReference type="SUPFAM" id="SSF53448">
    <property type="entry name" value="Nucleotide-diphospho-sugar transferases"/>
    <property type="match status" value="1"/>
</dbReference>
<dbReference type="Pfam" id="PF00535">
    <property type="entry name" value="Glycos_transf_2"/>
    <property type="match status" value="1"/>
</dbReference>
<dbReference type="AlphaFoldDB" id="A0A2H0WNX5"/>
<dbReference type="PANTHER" id="PTHR43630">
    <property type="entry name" value="POLY-BETA-1,6-N-ACETYL-D-GLUCOSAMINE SYNTHASE"/>
    <property type="match status" value="1"/>
</dbReference>
<dbReference type="PANTHER" id="PTHR43630:SF2">
    <property type="entry name" value="GLYCOSYLTRANSFERASE"/>
    <property type="match status" value="1"/>
</dbReference>
<proteinExistence type="predicted"/>
<reference evidence="3" key="1">
    <citation type="submission" date="2017-09" db="EMBL/GenBank/DDBJ databases">
        <title>Depth-based differentiation of microbial function through sediment-hosted aquifers and enrichment of novel symbionts in the deep terrestrial subsurface.</title>
        <authorList>
            <person name="Probst A.J."/>
            <person name="Ladd B."/>
            <person name="Jarett J.K."/>
            <person name="Geller-Mcgrath D.E."/>
            <person name="Sieber C.M.K."/>
            <person name="Emerson J.B."/>
            <person name="Anantharaman K."/>
            <person name="Thomas B.C."/>
            <person name="Malmstrom R."/>
            <person name="Stieglmeier M."/>
            <person name="Klingl A."/>
            <person name="Woyke T."/>
            <person name="Ryan C.M."/>
            <person name="Banfield J.F."/>
        </authorList>
    </citation>
    <scope>NUCLEOTIDE SEQUENCE [LARGE SCALE GENOMIC DNA]</scope>
</reference>
<dbReference type="CDD" id="cd02511">
    <property type="entry name" value="Beta4Glucosyltransferase"/>
    <property type="match status" value="1"/>
</dbReference>
<dbReference type="Gene3D" id="3.90.550.10">
    <property type="entry name" value="Spore Coat Polysaccharide Biosynthesis Protein SpsA, Chain A"/>
    <property type="match status" value="1"/>
</dbReference>
<comment type="caution">
    <text evidence="2">The sequence shown here is derived from an EMBL/GenBank/DDBJ whole genome shotgun (WGS) entry which is preliminary data.</text>
</comment>
<evidence type="ECO:0000313" key="2">
    <source>
        <dbReference type="EMBL" id="PIS14315.1"/>
    </source>
</evidence>
<accession>A0A2H0WNX5</accession>
<dbReference type="InterPro" id="IPR001173">
    <property type="entry name" value="Glyco_trans_2-like"/>
</dbReference>
<protein>
    <recommendedName>
        <fullName evidence="1">Glycosyltransferase 2-like domain-containing protein</fullName>
    </recommendedName>
</protein>
<feature type="domain" description="Glycosyltransferase 2-like" evidence="1">
    <location>
        <begin position="3"/>
        <end position="123"/>
    </location>
</feature>
<sequence>MISAIILTKNEEKNIRECLLSVSFCDEVLVIDDNSTDKTAEIADKFGAKVIKHSLDNDFGQQRNFGLEKAKGNWVLFVDADERVGSESQDEIKEKTKTNTVNGFCLKRIDFFMGRWLKHGEISSIKLLRLGRKNCGRWERTVDEIWKIKGTVGTLNKPLLHYSHPDLTQFLENINQRSTLNADYLFNEGKKNTLLEWLKPLAKFIRSYFFNLGFLDKTAGFVFAVLMSMHSFNVRVKLYLLIKRHEK</sequence>
<dbReference type="InterPro" id="IPR029044">
    <property type="entry name" value="Nucleotide-diphossugar_trans"/>
</dbReference>
<dbReference type="Proteomes" id="UP000230775">
    <property type="component" value="Unassembled WGS sequence"/>
</dbReference>
<evidence type="ECO:0000313" key="3">
    <source>
        <dbReference type="Proteomes" id="UP000230775"/>
    </source>
</evidence>
<evidence type="ECO:0000259" key="1">
    <source>
        <dbReference type="Pfam" id="PF00535"/>
    </source>
</evidence>
<dbReference type="EMBL" id="PEZI01000069">
    <property type="protein sequence ID" value="PIS14315.1"/>
    <property type="molecule type" value="Genomic_DNA"/>
</dbReference>